<evidence type="ECO:0000313" key="4">
    <source>
        <dbReference type="Proteomes" id="UP000011087"/>
    </source>
</evidence>
<feature type="transmembrane region" description="Helical" evidence="1">
    <location>
        <begin position="101"/>
        <end position="125"/>
    </location>
</feature>
<reference evidence="4" key="2">
    <citation type="submission" date="2012-11" db="EMBL/GenBank/DDBJ databases">
        <authorList>
            <person name="Kuo A."/>
            <person name="Curtis B.A."/>
            <person name="Tanifuji G."/>
            <person name="Burki F."/>
            <person name="Gruber A."/>
            <person name="Irimia M."/>
            <person name="Maruyama S."/>
            <person name="Arias M.C."/>
            <person name="Ball S.G."/>
            <person name="Gile G.H."/>
            <person name="Hirakawa Y."/>
            <person name="Hopkins J.F."/>
            <person name="Rensing S.A."/>
            <person name="Schmutz J."/>
            <person name="Symeonidi A."/>
            <person name="Elias M."/>
            <person name="Eveleigh R.J."/>
            <person name="Herman E.K."/>
            <person name="Klute M.J."/>
            <person name="Nakayama T."/>
            <person name="Obornik M."/>
            <person name="Reyes-Prieto A."/>
            <person name="Armbrust E.V."/>
            <person name="Aves S.J."/>
            <person name="Beiko R.G."/>
            <person name="Coutinho P."/>
            <person name="Dacks J.B."/>
            <person name="Durnford D.G."/>
            <person name="Fast N.M."/>
            <person name="Green B.R."/>
            <person name="Grisdale C."/>
            <person name="Hempe F."/>
            <person name="Henrissat B."/>
            <person name="Hoppner M.P."/>
            <person name="Ishida K.-I."/>
            <person name="Kim E."/>
            <person name="Koreny L."/>
            <person name="Kroth P.G."/>
            <person name="Liu Y."/>
            <person name="Malik S.-B."/>
            <person name="Maier U.G."/>
            <person name="McRose D."/>
            <person name="Mock T."/>
            <person name="Neilson J.A."/>
            <person name="Onodera N.T."/>
            <person name="Poole A.M."/>
            <person name="Pritham E.J."/>
            <person name="Richards T.A."/>
            <person name="Rocap G."/>
            <person name="Roy S.W."/>
            <person name="Sarai C."/>
            <person name="Schaack S."/>
            <person name="Shirato S."/>
            <person name="Slamovits C.H."/>
            <person name="Spencer D.F."/>
            <person name="Suzuki S."/>
            <person name="Worden A.Z."/>
            <person name="Zauner S."/>
            <person name="Barry K."/>
            <person name="Bell C."/>
            <person name="Bharti A.K."/>
            <person name="Crow J.A."/>
            <person name="Grimwood J."/>
            <person name="Kramer R."/>
            <person name="Lindquist E."/>
            <person name="Lucas S."/>
            <person name="Salamov A."/>
            <person name="McFadden G.I."/>
            <person name="Lane C.E."/>
            <person name="Keeling P.J."/>
            <person name="Gray M.W."/>
            <person name="Grigoriev I.V."/>
            <person name="Archibald J.M."/>
        </authorList>
    </citation>
    <scope>NUCLEOTIDE SEQUENCE</scope>
    <source>
        <strain evidence="4">CCMP2712</strain>
    </source>
</reference>
<dbReference type="EMBL" id="JH993067">
    <property type="protein sequence ID" value="EKX36802.1"/>
    <property type="molecule type" value="Genomic_DNA"/>
</dbReference>
<organism evidence="2">
    <name type="scientific">Guillardia theta (strain CCMP2712)</name>
    <name type="common">Cryptophyte</name>
    <dbReference type="NCBI Taxonomy" id="905079"/>
    <lineage>
        <taxon>Eukaryota</taxon>
        <taxon>Cryptophyceae</taxon>
        <taxon>Pyrenomonadales</taxon>
        <taxon>Geminigeraceae</taxon>
        <taxon>Guillardia</taxon>
    </lineage>
</organism>
<dbReference type="EnsemblProtists" id="EKX36802">
    <property type="protein sequence ID" value="EKX36802"/>
    <property type="gene ID" value="GUITHDRAFT_145437"/>
</dbReference>
<dbReference type="HOGENOM" id="CLU_1800131_0_0_1"/>
<dbReference type="AlphaFoldDB" id="L1IL17"/>
<evidence type="ECO:0000313" key="3">
    <source>
        <dbReference type="EnsemblProtists" id="EKX36802"/>
    </source>
</evidence>
<evidence type="ECO:0000256" key="1">
    <source>
        <dbReference type="SAM" id="Phobius"/>
    </source>
</evidence>
<keyword evidence="4" id="KW-1185">Reference proteome</keyword>
<evidence type="ECO:0000313" key="2">
    <source>
        <dbReference type="EMBL" id="EKX36802.1"/>
    </source>
</evidence>
<sequence>MESFIEVGCFLLLLLLMLGLLLLLQAWALFNCAFMTFEISVSKAFKGSSLQRRCEDGYACLSRACWWWQLLLPMAAPLFCGDDGECDGDLMIALANSLGKWLVLLAIVLNIYLLILSNLAILYGFQGRYMLSFAFVGSSYILQL</sequence>
<keyword evidence="1" id="KW-1133">Transmembrane helix</keyword>
<proteinExistence type="predicted"/>
<keyword evidence="1" id="KW-0812">Transmembrane</keyword>
<dbReference type="KEGG" id="gtt:GUITHDRAFT_145437"/>
<reference evidence="3" key="3">
    <citation type="submission" date="2016-03" db="UniProtKB">
        <authorList>
            <consortium name="EnsemblProtists"/>
        </authorList>
    </citation>
    <scope>IDENTIFICATION</scope>
</reference>
<gene>
    <name evidence="2" type="ORF">GUITHDRAFT_145437</name>
</gene>
<accession>L1IL17</accession>
<dbReference type="PaxDb" id="55529-EKX36802"/>
<name>L1IL17_GUITC</name>
<dbReference type="Proteomes" id="UP000011087">
    <property type="component" value="Unassembled WGS sequence"/>
</dbReference>
<dbReference type="RefSeq" id="XP_005823782.1">
    <property type="nucleotide sequence ID" value="XM_005823725.1"/>
</dbReference>
<protein>
    <submittedName>
        <fullName evidence="2 3">Uncharacterized protein</fullName>
    </submittedName>
</protein>
<dbReference type="GeneID" id="17293540"/>
<keyword evidence="1" id="KW-0472">Membrane</keyword>
<reference evidence="2 4" key="1">
    <citation type="journal article" date="2012" name="Nature">
        <title>Algal genomes reveal evolutionary mosaicism and the fate of nucleomorphs.</title>
        <authorList>
            <consortium name="DOE Joint Genome Institute"/>
            <person name="Curtis B.A."/>
            <person name="Tanifuji G."/>
            <person name="Burki F."/>
            <person name="Gruber A."/>
            <person name="Irimia M."/>
            <person name="Maruyama S."/>
            <person name="Arias M.C."/>
            <person name="Ball S.G."/>
            <person name="Gile G.H."/>
            <person name="Hirakawa Y."/>
            <person name="Hopkins J.F."/>
            <person name="Kuo A."/>
            <person name="Rensing S.A."/>
            <person name="Schmutz J."/>
            <person name="Symeonidi A."/>
            <person name="Elias M."/>
            <person name="Eveleigh R.J."/>
            <person name="Herman E.K."/>
            <person name="Klute M.J."/>
            <person name="Nakayama T."/>
            <person name="Obornik M."/>
            <person name="Reyes-Prieto A."/>
            <person name="Armbrust E.V."/>
            <person name="Aves S.J."/>
            <person name="Beiko R.G."/>
            <person name="Coutinho P."/>
            <person name="Dacks J.B."/>
            <person name="Durnford D.G."/>
            <person name="Fast N.M."/>
            <person name="Green B.R."/>
            <person name="Grisdale C.J."/>
            <person name="Hempel F."/>
            <person name="Henrissat B."/>
            <person name="Hoppner M.P."/>
            <person name="Ishida K."/>
            <person name="Kim E."/>
            <person name="Koreny L."/>
            <person name="Kroth P.G."/>
            <person name="Liu Y."/>
            <person name="Malik S.B."/>
            <person name="Maier U.G."/>
            <person name="McRose D."/>
            <person name="Mock T."/>
            <person name="Neilson J.A."/>
            <person name="Onodera N.T."/>
            <person name="Poole A.M."/>
            <person name="Pritham E.J."/>
            <person name="Richards T.A."/>
            <person name="Rocap G."/>
            <person name="Roy S.W."/>
            <person name="Sarai C."/>
            <person name="Schaack S."/>
            <person name="Shirato S."/>
            <person name="Slamovits C.H."/>
            <person name="Spencer D.F."/>
            <person name="Suzuki S."/>
            <person name="Worden A.Z."/>
            <person name="Zauner S."/>
            <person name="Barry K."/>
            <person name="Bell C."/>
            <person name="Bharti A.K."/>
            <person name="Crow J.A."/>
            <person name="Grimwood J."/>
            <person name="Kramer R."/>
            <person name="Lindquist E."/>
            <person name="Lucas S."/>
            <person name="Salamov A."/>
            <person name="McFadden G.I."/>
            <person name="Lane C.E."/>
            <person name="Keeling P.J."/>
            <person name="Gray M.W."/>
            <person name="Grigoriev I.V."/>
            <person name="Archibald J.M."/>
        </authorList>
    </citation>
    <scope>NUCLEOTIDE SEQUENCE</scope>
    <source>
        <strain evidence="2 4">CCMP2712</strain>
    </source>
</reference>